<dbReference type="EMBL" id="JBCGBO010000002">
    <property type="protein sequence ID" value="KAK9220952.1"/>
    <property type="molecule type" value="Genomic_DNA"/>
</dbReference>
<reference evidence="2 3" key="1">
    <citation type="submission" date="2024-05" db="EMBL/GenBank/DDBJ databases">
        <title>Haplotype-resolved chromosome-level genome assembly of Huyou (Citrus changshanensis).</title>
        <authorList>
            <person name="Miao C."/>
            <person name="Chen W."/>
            <person name="Wu Y."/>
            <person name="Wang L."/>
            <person name="Zhao S."/>
            <person name="Grierson D."/>
            <person name="Xu C."/>
            <person name="Chen K."/>
        </authorList>
    </citation>
    <scope>NUCLEOTIDE SEQUENCE [LARGE SCALE GENOMIC DNA]</scope>
    <source>
        <strain evidence="2">01-14</strain>
        <tissue evidence="2">Leaf</tissue>
    </source>
</reference>
<dbReference type="PRINTS" id="PR01217">
    <property type="entry name" value="PRICHEXTENSN"/>
</dbReference>
<proteinExistence type="predicted"/>
<evidence type="ECO:0000313" key="3">
    <source>
        <dbReference type="Proteomes" id="UP001428341"/>
    </source>
</evidence>
<feature type="region of interest" description="Disordered" evidence="1">
    <location>
        <begin position="200"/>
        <end position="260"/>
    </location>
</feature>
<dbReference type="PANTHER" id="PTHR47005:SF5">
    <property type="entry name" value="HEAVY METAL TRANSPORT_DETOXIFICATION SUPERFAMILY PROTEIN"/>
    <property type="match status" value="1"/>
</dbReference>
<dbReference type="PANTHER" id="PTHR47005">
    <property type="entry name" value="HEAVY METAL TRANSPORT/DETOXIFICATION SUPERFAMILY PROTEIN"/>
    <property type="match status" value="1"/>
</dbReference>
<name>A0AAP0MV37_9ROSI</name>
<evidence type="ECO:0000256" key="1">
    <source>
        <dbReference type="SAM" id="MobiDB-lite"/>
    </source>
</evidence>
<dbReference type="Gene3D" id="3.30.70.100">
    <property type="match status" value="1"/>
</dbReference>
<comment type="caution">
    <text evidence="2">The sequence shown here is derived from an EMBL/GenBank/DDBJ whole genome shotgun (WGS) entry which is preliminary data.</text>
</comment>
<protein>
    <submittedName>
        <fullName evidence="2">Uncharacterized protein</fullName>
    </submittedName>
</protein>
<dbReference type="SUPFAM" id="SSF55008">
    <property type="entry name" value="HMA, heavy metal-associated domain"/>
    <property type="match status" value="1"/>
</dbReference>
<sequence>MAESPKSGTDIALQATLRFILNDKPSSEFSSLSDAIGRSVMLELFASPGMLVVQGTDDELVVADSSSVHGSSIFRLVTGWDGKAETVSLESVTQKGCFVSTSVNLKSGESMKIISVRFPEVQIRAAMGEKKVTIMVLKVNLQCSKCYKKVKKVLCKFPQIQEQFFDEKTNTVTIKVVCCSPEKIRDKLCCKGDGSIKTIEILEPPKPKPPPPPKPKPPPAPAPEPKPSPPPPKPSPSPPPPAPAPQPKPSPAPPPPPAPAPAPEPVPCYLPVRTCCRECSEGRGGGPCYSPIRTCCRECSEGRGGGPCYSPVRACCRECSEGRGGGPCYSPVRACCTECSEGRGGGPCYQLGYGRERQYDWCYGRPVYESWGGGCDNRVYYRGRCSDYICEANPAAPCTIM</sequence>
<dbReference type="Proteomes" id="UP001428341">
    <property type="component" value="Unassembled WGS sequence"/>
</dbReference>
<feature type="compositionally biased region" description="Pro residues" evidence="1">
    <location>
        <begin position="207"/>
        <end position="260"/>
    </location>
</feature>
<keyword evidence="3" id="KW-1185">Reference proteome</keyword>
<organism evidence="2 3">
    <name type="scientific">Citrus x changshan-huyou</name>
    <dbReference type="NCBI Taxonomy" id="2935761"/>
    <lineage>
        <taxon>Eukaryota</taxon>
        <taxon>Viridiplantae</taxon>
        <taxon>Streptophyta</taxon>
        <taxon>Embryophyta</taxon>
        <taxon>Tracheophyta</taxon>
        <taxon>Spermatophyta</taxon>
        <taxon>Magnoliopsida</taxon>
        <taxon>eudicotyledons</taxon>
        <taxon>Gunneridae</taxon>
        <taxon>Pentapetalae</taxon>
        <taxon>rosids</taxon>
        <taxon>malvids</taxon>
        <taxon>Sapindales</taxon>
        <taxon>Rutaceae</taxon>
        <taxon>Aurantioideae</taxon>
        <taxon>Citrus</taxon>
    </lineage>
</organism>
<dbReference type="Gene3D" id="2.80.10.50">
    <property type="match status" value="1"/>
</dbReference>
<dbReference type="GO" id="GO:0046872">
    <property type="term" value="F:metal ion binding"/>
    <property type="evidence" value="ECO:0007669"/>
    <property type="project" value="InterPro"/>
</dbReference>
<accession>A0AAP0MV37</accession>
<dbReference type="AlphaFoldDB" id="A0AAP0MV37"/>
<gene>
    <name evidence="2" type="ORF">WN944_009376</name>
</gene>
<dbReference type="InterPro" id="IPR036163">
    <property type="entry name" value="HMA_dom_sf"/>
</dbReference>
<evidence type="ECO:0000313" key="2">
    <source>
        <dbReference type="EMBL" id="KAK9220952.1"/>
    </source>
</evidence>